<keyword evidence="1" id="KW-0472">Membrane</keyword>
<feature type="transmembrane region" description="Helical" evidence="1">
    <location>
        <begin position="135"/>
        <end position="152"/>
    </location>
</feature>
<dbReference type="Proteomes" id="UP001432027">
    <property type="component" value="Unassembled WGS sequence"/>
</dbReference>
<feature type="non-terminal residue" evidence="2">
    <location>
        <position position="213"/>
    </location>
</feature>
<sequence>LTLANLPPDIVRRVIRMVGQPMEKLRLISPEWNSMVVEYLSDRRNHPPLELVEFKDFPMKKTMIISTINLSTEDKDHFQPLLRDWTSNNIVPLQPDQQFSSNFQLKSMGIEKWKYLLWYFIVSINIIRLHYAIPIVFNCCVIILLITVWRVGRMKVKESRHRLNHIFSRCARINSLHLNKIRRLLFNAVVNTMGDVPIDQLIVSENNCDPDMK</sequence>
<dbReference type="AlphaFoldDB" id="A0AAV5SD77"/>
<evidence type="ECO:0000256" key="1">
    <source>
        <dbReference type="SAM" id="Phobius"/>
    </source>
</evidence>
<name>A0AAV5SD77_9BILA</name>
<keyword evidence="3" id="KW-1185">Reference proteome</keyword>
<organism evidence="2 3">
    <name type="scientific">Pristionchus entomophagus</name>
    <dbReference type="NCBI Taxonomy" id="358040"/>
    <lineage>
        <taxon>Eukaryota</taxon>
        <taxon>Metazoa</taxon>
        <taxon>Ecdysozoa</taxon>
        <taxon>Nematoda</taxon>
        <taxon>Chromadorea</taxon>
        <taxon>Rhabditida</taxon>
        <taxon>Rhabditina</taxon>
        <taxon>Diplogasteromorpha</taxon>
        <taxon>Diplogasteroidea</taxon>
        <taxon>Neodiplogasteridae</taxon>
        <taxon>Pristionchus</taxon>
    </lineage>
</organism>
<evidence type="ECO:0000313" key="2">
    <source>
        <dbReference type="EMBL" id="GMS79319.1"/>
    </source>
</evidence>
<evidence type="ECO:0008006" key="4">
    <source>
        <dbReference type="Google" id="ProtNLM"/>
    </source>
</evidence>
<feature type="non-terminal residue" evidence="2">
    <location>
        <position position="1"/>
    </location>
</feature>
<keyword evidence="1" id="KW-1133">Transmembrane helix</keyword>
<comment type="caution">
    <text evidence="2">The sequence shown here is derived from an EMBL/GenBank/DDBJ whole genome shotgun (WGS) entry which is preliminary data.</text>
</comment>
<reference evidence="2" key="1">
    <citation type="submission" date="2023-10" db="EMBL/GenBank/DDBJ databases">
        <title>Genome assembly of Pristionchus species.</title>
        <authorList>
            <person name="Yoshida K."/>
            <person name="Sommer R.J."/>
        </authorList>
    </citation>
    <scope>NUCLEOTIDE SEQUENCE</scope>
    <source>
        <strain evidence="2">RS0144</strain>
    </source>
</reference>
<protein>
    <recommendedName>
        <fullName evidence="4">F-box domain-containing protein</fullName>
    </recommendedName>
</protein>
<keyword evidence="1" id="KW-0812">Transmembrane</keyword>
<accession>A0AAV5SD77</accession>
<proteinExistence type="predicted"/>
<evidence type="ECO:0000313" key="3">
    <source>
        <dbReference type="Proteomes" id="UP001432027"/>
    </source>
</evidence>
<gene>
    <name evidence="2" type="ORF">PENTCL1PPCAC_1494</name>
</gene>
<dbReference type="EMBL" id="BTSX01000001">
    <property type="protein sequence ID" value="GMS79319.1"/>
    <property type="molecule type" value="Genomic_DNA"/>
</dbReference>